<accession>A0ABY7T5A0</accession>
<protein>
    <submittedName>
        <fullName evidence="8">RagB/SusD family nutrient uptake outer membrane protein</fullName>
    </submittedName>
</protein>
<evidence type="ECO:0000313" key="8">
    <source>
        <dbReference type="EMBL" id="WCT10432.1"/>
    </source>
</evidence>
<dbReference type="RefSeq" id="WP_273628620.1">
    <property type="nucleotide sequence ID" value="NZ_CP117167.1"/>
</dbReference>
<evidence type="ECO:0000313" key="9">
    <source>
        <dbReference type="Proteomes" id="UP001216139"/>
    </source>
</evidence>
<proteinExistence type="inferred from homology"/>
<dbReference type="Gene3D" id="1.25.40.390">
    <property type="match status" value="1"/>
</dbReference>
<dbReference type="PROSITE" id="PS51257">
    <property type="entry name" value="PROKAR_LIPOPROTEIN"/>
    <property type="match status" value="1"/>
</dbReference>
<dbReference type="Pfam" id="PF07980">
    <property type="entry name" value="SusD_RagB"/>
    <property type="match status" value="1"/>
</dbReference>
<reference evidence="8 9" key="1">
    <citation type="submission" date="2023-02" db="EMBL/GenBank/DDBJ databases">
        <title>Genome sequence of Mucilaginibacter jinjuensis strain KACC 16571.</title>
        <authorList>
            <person name="Kim S."/>
            <person name="Heo J."/>
            <person name="Kwon S.-W."/>
        </authorList>
    </citation>
    <scope>NUCLEOTIDE SEQUENCE [LARGE SCALE GENOMIC DNA]</scope>
    <source>
        <strain evidence="8 9">KACC 16571</strain>
    </source>
</reference>
<feature type="domain" description="SusD-like N-terminal" evidence="7">
    <location>
        <begin position="117"/>
        <end position="232"/>
    </location>
</feature>
<gene>
    <name evidence="8" type="ORF">PQO05_16980</name>
</gene>
<comment type="similarity">
    <text evidence="2">Belongs to the SusD family.</text>
</comment>
<sequence length="618" mass="69223">MKNLKHTIITIAATVALASCHKLEVAPKNIITDEAVFSTPTGVTAYLASIYSRLPMEDFIYRNDGGYDPNNEGNNGGFSYLDGGRWQCFYNPGSLSGELVGPYGGTGDAAQGFGYWPYKWVRNINYFIENLPKGGQGITDAQKNQLLGEAYFLRAYFYFAMVKRYGGIPIIKTVQDPQGSLESLQVHRDKEIDVYNFIADDLDKAYSMMPESNDRGRANKYVAAALKSRAMLYAGSIAKYGSVNFVAGPAQTAGYTGIPASEANGFFQKSVDAAKLLDGHYQLYNKVGDKEQNYVQAFLDQDSPENIFVRDYSVPSGTAHSYDATFSPRYMTADGDSRAYPTIEDVERYTTLKVTNADGTPIRFNSLADIMAGLEPRLKASIYFPGATLRGLTFDVQRGLYDHFSGTAAAEIGLTPPNHQYQHLAGSTDALYNGLRIIGFTGISTDGDNKTRTGFFVRKYVAYNKLQSDCGLYKSTQSWIDIRYAEVLLNRAEASFELGQTADALNMINQIRTRAGATLSTGGMTIDTIRNERCKELAFEKHYWWDLRRWHTADKVLDNTKFHALLPYYVIDEKKYIFIRDVETFQRTYTFDKKWYYEPIPGGELGKNPNLYPNNPGY</sequence>
<dbReference type="InterPro" id="IPR011990">
    <property type="entry name" value="TPR-like_helical_dom_sf"/>
</dbReference>
<keyword evidence="5" id="KW-0998">Cell outer membrane</keyword>
<dbReference type="Proteomes" id="UP001216139">
    <property type="component" value="Chromosome"/>
</dbReference>
<dbReference type="EMBL" id="CP117167">
    <property type="protein sequence ID" value="WCT10432.1"/>
    <property type="molecule type" value="Genomic_DNA"/>
</dbReference>
<evidence type="ECO:0000256" key="3">
    <source>
        <dbReference type="ARBA" id="ARBA00022729"/>
    </source>
</evidence>
<organism evidence="8 9">
    <name type="scientific">Mucilaginibacter jinjuensis</name>
    <dbReference type="NCBI Taxonomy" id="1176721"/>
    <lineage>
        <taxon>Bacteria</taxon>
        <taxon>Pseudomonadati</taxon>
        <taxon>Bacteroidota</taxon>
        <taxon>Sphingobacteriia</taxon>
        <taxon>Sphingobacteriales</taxon>
        <taxon>Sphingobacteriaceae</taxon>
        <taxon>Mucilaginibacter</taxon>
    </lineage>
</organism>
<evidence type="ECO:0000256" key="2">
    <source>
        <dbReference type="ARBA" id="ARBA00006275"/>
    </source>
</evidence>
<evidence type="ECO:0000256" key="5">
    <source>
        <dbReference type="ARBA" id="ARBA00023237"/>
    </source>
</evidence>
<evidence type="ECO:0000256" key="1">
    <source>
        <dbReference type="ARBA" id="ARBA00004442"/>
    </source>
</evidence>
<dbReference type="InterPro" id="IPR033985">
    <property type="entry name" value="SusD-like_N"/>
</dbReference>
<evidence type="ECO:0000256" key="4">
    <source>
        <dbReference type="ARBA" id="ARBA00023136"/>
    </source>
</evidence>
<evidence type="ECO:0000259" key="6">
    <source>
        <dbReference type="Pfam" id="PF07980"/>
    </source>
</evidence>
<comment type="subcellular location">
    <subcellularLocation>
        <location evidence="1">Cell outer membrane</location>
    </subcellularLocation>
</comment>
<keyword evidence="4" id="KW-0472">Membrane</keyword>
<name>A0ABY7T5A0_9SPHI</name>
<dbReference type="SUPFAM" id="SSF48452">
    <property type="entry name" value="TPR-like"/>
    <property type="match status" value="1"/>
</dbReference>
<feature type="domain" description="RagB/SusD" evidence="6">
    <location>
        <begin position="304"/>
        <end position="618"/>
    </location>
</feature>
<evidence type="ECO:0000259" key="7">
    <source>
        <dbReference type="Pfam" id="PF14322"/>
    </source>
</evidence>
<dbReference type="Pfam" id="PF14322">
    <property type="entry name" value="SusD-like_3"/>
    <property type="match status" value="1"/>
</dbReference>
<dbReference type="InterPro" id="IPR012944">
    <property type="entry name" value="SusD_RagB_dom"/>
</dbReference>
<keyword evidence="3" id="KW-0732">Signal</keyword>
<keyword evidence="9" id="KW-1185">Reference proteome</keyword>